<sequence length="131" mass="14638">MANRFRAGHVVRMRLARLQSFALSLPHTTVVKQWGECLVHKVAGKMFLILVLDGGTVAGVIFKCTPEEFDELTQIEGIIQAPYCAKRMWAKVEDLAALPEPELNARIRHSYDLVVSRLPKKTRSTLGLPVA</sequence>
<dbReference type="EMBL" id="SDHX01000001">
    <property type="protein sequence ID" value="RXK54962.1"/>
    <property type="molecule type" value="Genomic_DNA"/>
</dbReference>
<reference evidence="1 2" key="1">
    <citation type="submission" date="2019-01" db="EMBL/GenBank/DDBJ databases">
        <title>Lacunisphaera sp. strain TWA-58.</title>
        <authorList>
            <person name="Chen W.-M."/>
        </authorList>
    </citation>
    <scope>NUCLEOTIDE SEQUENCE [LARGE SCALE GENOMIC DNA]</scope>
    <source>
        <strain evidence="1 2">TWA-58</strain>
    </source>
</reference>
<organism evidence="1 2">
    <name type="scientific">Oleiharenicola lentus</name>
    <dbReference type="NCBI Taxonomy" id="2508720"/>
    <lineage>
        <taxon>Bacteria</taxon>
        <taxon>Pseudomonadati</taxon>
        <taxon>Verrucomicrobiota</taxon>
        <taxon>Opitutia</taxon>
        <taxon>Opitutales</taxon>
        <taxon>Opitutaceae</taxon>
        <taxon>Oleiharenicola</taxon>
    </lineage>
</organism>
<proteinExistence type="predicted"/>
<dbReference type="GO" id="GO:0003677">
    <property type="term" value="F:DNA binding"/>
    <property type="evidence" value="ECO:0007669"/>
    <property type="project" value="UniProtKB-KW"/>
</dbReference>
<comment type="caution">
    <text evidence="1">The sequence shown here is derived from an EMBL/GenBank/DDBJ whole genome shotgun (WGS) entry which is preliminary data.</text>
</comment>
<dbReference type="SUPFAM" id="SSF142906">
    <property type="entry name" value="YjbR-like"/>
    <property type="match status" value="1"/>
</dbReference>
<protein>
    <submittedName>
        <fullName evidence="1">MmcQ/YjbR family DNA-binding protein</fullName>
    </submittedName>
</protein>
<keyword evidence="2" id="KW-1185">Reference proteome</keyword>
<dbReference type="Gene3D" id="3.90.1150.30">
    <property type="match status" value="1"/>
</dbReference>
<dbReference type="PANTHER" id="PTHR35145:SF1">
    <property type="entry name" value="CYTOPLASMIC PROTEIN"/>
    <property type="match status" value="1"/>
</dbReference>
<keyword evidence="1" id="KW-0238">DNA-binding</keyword>
<name>A0A4Q1C838_9BACT</name>
<dbReference type="OrthoDB" id="9789813at2"/>
<evidence type="ECO:0000313" key="2">
    <source>
        <dbReference type="Proteomes" id="UP000290218"/>
    </source>
</evidence>
<dbReference type="InterPro" id="IPR038056">
    <property type="entry name" value="YjbR-like_sf"/>
</dbReference>
<dbReference type="AlphaFoldDB" id="A0A4Q1C838"/>
<accession>A0A4Q1C838</accession>
<gene>
    <name evidence="1" type="ORF">ESB00_03425</name>
</gene>
<dbReference type="InterPro" id="IPR058532">
    <property type="entry name" value="YjbR/MT2646/Rv2570-like"/>
</dbReference>
<dbReference type="InterPro" id="IPR007351">
    <property type="entry name" value="YjbR"/>
</dbReference>
<evidence type="ECO:0000313" key="1">
    <source>
        <dbReference type="EMBL" id="RXK54962.1"/>
    </source>
</evidence>
<dbReference type="Proteomes" id="UP000290218">
    <property type="component" value="Unassembled WGS sequence"/>
</dbReference>
<dbReference type="Pfam" id="PF04237">
    <property type="entry name" value="YjbR"/>
    <property type="match status" value="1"/>
</dbReference>
<dbReference type="PANTHER" id="PTHR35145">
    <property type="entry name" value="CYTOPLASMIC PROTEIN-RELATED"/>
    <property type="match status" value="1"/>
</dbReference>